<protein>
    <submittedName>
        <fullName evidence="1">Uncharacterized protein</fullName>
    </submittedName>
</protein>
<comment type="caution">
    <text evidence="1">The sequence shown here is derived from an EMBL/GenBank/DDBJ whole genome shotgun (WGS) entry which is preliminary data.</text>
</comment>
<reference evidence="1" key="2">
    <citation type="submission" date="2020-11" db="EMBL/GenBank/DDBJ databases">
        <authorList>
            <person name="McCartney M.A."/>
            <person name="Auch B."/>
            <person name="Kono T."/>
            <person name="Mallez S."/>
            <person name="Becker A."/>
            <person name="Gohl D.M."/>
            <person name="Silverstein K.A.T."/>
            <person name="Koren S."/>
            <person name="Bechman K.B."/>
            <person name="Herman A."/>
            <person name="Abrahante J.E."/>
            <person name="Garbe J."/>
        </authorList>
    </citation>
    <scope>NUCLEOTIDE SEQUENCE</scope>
    <source>
        <strain evidence="1">Duluth1</strain>
        <tissue evidence="1">Whole animal</tissue>
    </source>
</reference>
<dbReference type="Proteomes" id="UP000828390">
    <property type="component" value="Unassembled WGS sequence"/>
</dbReference>
<dbReference type="EMBL" id="JAIWYP010000006">
    <property type="protein sequence ID" value="KAH3811922.1"/>
    <property type="molecule type" value="Genomic_DNA"/>
</dbReference>
<evidence type="ECO:0000313" key="1">
    <source>
        <dbReference type="EMBL" id="KAH3811922.1"/>
    </source>
</evidence>
<accession>A0A9D4GDC3</accession>
<evidence type="ECO:0000313" key="2">
    <source>
        <dbReference type="Proteomes" id="UP000828390"/>
    </source>
</evidence>
<gene>
    <name evidence="1" type="ORF">DPMN_140339</name>
</gene>
<keyword evidence="2" id="KW-1185">Reference proteome</keyword>
<sequence>MSSYGDSSCLFLQVCTKGKQHIMKYLQITAIREEKARMGMLSEMDMKRFRKSLPPGQSV</sequence>
<organism evidence="1 2">
    <name type="scientific">Dreissena polymorpha</name>
    <name type="common">Zebra mussel</name>
    <name type="synonym">Mytilus polymorpha</name>
    <dbReference type="NCBI Taxonomy" id="45954"/>
    <lineage>
        <taxon>Eukaryota</taxon>
        <taxon>Metazoa</taxon>
        <taxon>Spiralia</taxon>
        <taxon>Lophotrochozoa</taxon>
        <taxon>Mollusca</taxon>
        <taxon>Bivalvia</taxon>
        <taxon>Autobranchia</taxon>
        <taxon>Heteroconchia</taxon>
        <taxon>Euheterodonta</taxon>
        <taxon>Imparidentia</taxon>
        <taxon>Neoheterodontei</taxon>
        <taxon>Myida</taxon>
        <taxon>Dreissenoidea</taxon>
        <taxon>Dreissenidae</taxon>
        <taxon>Dreissena</taxon>
    </lineage>
</organism>
<proteinExistence type="predicted"/>
<dbReference type="AlphaFoldDB" id="A0A9D4GDC3"/>
<name>A0A9D4GDC3_DREPO</name>
<reference evidence="1" key="1">
    <citation type="journal article" date="2019" name="bioRxiv">
        <title>The Genome of the Zebra Mussel, Dreissena polymorpha: A Resource for Invasive Species Research.</title>
        <authorList>
            <person name="McCartney M.A."/>
            <person name="Auch B."/>
            <person name="Kono T."/>
            <person name="Mallez S."/>
            <person name="Zhang Y."/>
            <person name="Obille A."/>
            <person name="Becker A."/>
            <person name="Abrahante J.E."/>
            <person name="Garbe J."/>
            <person name="Badalamenti J.P."/>
            <person name="Herman A."/>
            <person name="Mangelson H."/>
            <person name="Liachko I."/>
            <person name="Sullivan S."/>
            <person name="Sone E.D."/>
            <person name="Koren S."/>
            <person name="Silverstein K.A.T."/>
            <person name="Beckman K.B."/>
            <person name="Gohl D.M."/>
        </authorList>
    </citation>
    <scope>NUCLEOTIDE SEQUENCE</scope>
    <source>
        <strain evidence="1">Duluth1</strain>
        <tissue evidence="1">Whole animal</tissue>
    </source>
</reference>